<feature type="region of interest" description="Disordered" evidence="7">
    <location>
        <begin position="389"/>
        <end position="452"/>
    </location>
</feature>
<dbReference type="GO" id="GO:0008237">
    <property type="term" value="F:metallopeptidase activity"/>
    <property type="evidence" value="ECO:0007669"/>
    <property type="project" value="UniProtKB-KW"/>
</dbReference>
<sequence>MDKQANDDVAPQSDEQQKGEPLNNEQSENTEEALDLKNEVKEAPPTEEKQAVAAVESEPKENGETQQQEEEPEKNEEQKEKDEKVEPKPEEKPVEHTRLEQKPRIIVKHSILGNRIPSHDQNVLVESTTFTSIGKIQPFLITISTNAALVMDFHCHLTTSEVVGYLAGNWDVNSHNLNITHAFPCKCRLGDYESAPVVENEIRKLIKSNRLTLAGWYHSHPTAPATPSLRDIDTQLDYELRMKGNSDSTYLPCVGVICSPYNVDNPSFESNITSYWVIPPPENKIHEYGKPMMMSYSVVQDQSISHEVLLEMKKCADFYKPEKDYIRFNEVLKGSTTYIEKLKASLSSKFPLNHQKGDALWSFVKDVISTSNEKSETEILKQIIDISSTPSASSSDKGKFSVPSTPPLGFKSSGGGNNSGGSSSSSSGSGSYHKSHKSKSSSSKRSSSRDGKNLASLSNYFVGSDLATALFGSGKFPMGLDPATKSLLNLNSLSLGNMFLPPMAAYKPEPNLGLMKPPPPPSTYYPYSTPRSSSRSSPSSSRSRSLPSTSRDMPPPNKVPKLDVHQMANFFIPPNLGKNCTVTSRPSTSTK</sequence>
<comment type="similarity">
    <text evidence="6">Belongs to the peptidase M67 family.</text>
</comment>
<dbReference type="InterPro" id="IPR000555">
    <property type="entry name" value="JAMM/MPN+_dom"/>
</dbReference>
<dbReference type="Pfam" id="PF01398">
    <property type="entry name" value="JAB"/>
    <property type="match status" value="1"/>
</dbReference>
<evidence type="ECO:0000256" key="6">
    <source>
        <dbReference type="ARBA" id="ARBA00061577"/>
    </source>
</evidence>
<dbReference type="FunFam" id="3.40.140.10:FF:000053">
    <property type="entry name" value="MPN domain-containing protein CG4751"/>
    <property type="match status" value="1"/>
</dbReference>
<evidence type="ECO:0000313" key="9">
    <source>
        <dbReference type="EMBL" id="KAL0273752.1"/>
    </source>
</evidence>
<keyword evidence="1" id="KW-0645">Protease</keyword>
<accession>A0AAW2HVE4</accession>
<keyword evidence="5" id="KW-0482">Metalloprotease</keyword>
<feature type="compositionally biased region" description="Low complexity" evidence="7">
    <location>
        <begin position="524"/>
        <end position="551"/>
    </location>
</feature>
<keyword evidence="2" id="KW-0479">Metal-binding</keyword>
<feature type="compositionally biased region" description="Basic and acidic residues" evidence="7">
    <location>
        <begin position="75"/>
        <end position="102"/>
    </location>
</feature>
<dbReference type="InterPro" id="IPR050242">
    <property type="entry name" value="JAMM_MPN+_peptidase_M67A"/>
</dbReference>
<evidence type="ECO:0000259" key="8">
    <source>
        <dbReference type="PROSITE" id="PS50249"/>
    </source>
</evidence>
<evidence type="ECO:0000256" key="7">
    <source>
        <dbReference type="SAM" id="MobiDB-lite"/>
    </source>
</evidence>
<comment type="caution">
    <text evidence="9">The sequence shown here is derived from an EMBL/GenBank/DDBJ whole genome shotgun (WGS) entry which is preliminary data.</text>
</comment>
<evidence type="ECO:0000256" key="4">
    <source>
        <dbReference type="ARBA" id="ARBA00022833"/>
    </source>
</evidence>
<proteinExistence type="inferred from homology"/>
<evidence type="ECO:0000256" key="1">
    <source>
        <dbReference type="ARBA" id="ARBA00022670"/>
    </source>
</evidence>
<dbReference type="InterPro" id="IPR037518">
    <property type="entry name" value="MPN"/>
</dbReference>
<feature type="compositionally biased region" description="Polar residues" evidence="7">
    <location>
        <begin position="578"/>
        <end position="591"/>
    </location>
</feature>
<dbReference type="SUPFAM" id="SSF102712">
    <property type="entry name" value="JAB1/MPN domain"/>
    <property type="match status" value="1"/>
</dbReference>
<reference evidence="9" key="1">
    <citation type="journal article" date="2024" name="Gigascience">
        <title>Chromosome-level genome of the poultry shaft louse Menopon gallinae provides insight into the host-switching and adaptive evolution of parasitic lice.</title>
        <authorList>
            <person name="Xu Y."/>
            <person name="Ma L."/>
            <person name="Liu S."/>
            <person name="Liang Y."/>
            <person name="Liu Q."/>
            <person name="He Z."/>
            <person name="Tian L."/>
            <person name="Duan Y."/>
            <person name="Cai W."/>
            <person name="Li H."/>
            <person name="Song F."/>
        </authorList>
    </citation>
    <scope>NUCLEOTIDE SEQUENCE</scope>
    <source>
        <strain evidence="9">Cailab_2023a</strain>
    </source>
</reference>
<feature type="domain" description="MPN" evidence="8">
    <location>
        <begin position="141"/>
        <end position="277"/>
    </location>
</feature>
<feature type="compositionally biased region" description="Basic and acidic residues" evidence="7">
    <location>
        <begin position="34"/>
        <end position="50"/>
    </location>
</feature>
<feature type="region of interest" description="Disordered" evidence="7">
    <location>
        <begin position="1"/>
        <end position="102"/>
    </location>
</feature>
<dbReference type="PANTHER" id="PTHR10410">
    <property type="entry name" value="EUKARYOTIC TRANSLATION INITIATION FACTOR 3 -RELATED"/>
    <property type="match status" value="1"/>
</dbReference>
<dbReference type="AlphaFoldDB" id="A0AAW2HVE4"/>
<feature type="compositionally biased region" description="Low complexity" evidence="7">
    <location>
        <begin position="420"/>
        <end position="432"/>
    </location>
</feature>
<keyword evidence="4" id="KW-0862">Zinc</keyword>
<protein>
    <recommendedName>
        <fullName evidence="8">MPN domain-containing protein</fullName>
    </recommendedName>
</protein>
<feature type="region of interest" description="Disordered" evidence="7">
    <location>
        <begin position="508"/>
        <end position="591"/>
    </location>
</feature>
<organism evidence="9">
    <name type="scientific">Menopon gallinae</name>
    <name type="common">poultry shaft louse</name>
    <dbReference type="NCBI Taxonomy" id="328185"/>
    <lineage>
        <taxon>Eukaryota</taxon>
        <taxon>Metazoa</taxon>
        <taxon>Ecdysozoa</taxon>
        <taxon>Arthropoda</taxon>
        <taxon>Hexapoda</taxon>
        <taxon>Insecta</taxon>
        <taxon>Pterygota</taxon>
        <taxon>Neoptera</taxon>
        <taxon>Paraneoptera</taxon>
        <taxon>Psocodea</taxon>
        <taxon>Troctomorpha</taxon>
        <taxon>Phthiraptera</taxon>
        <taxon>Amblycera</taxon>
        <taxon>Menoponidae</taxon>
        <taxon>Menopon</taxon>
    </lineage>
</organism>
<dbReference type="EMBL" id="JARGDH010000003">
    <property type="protein sequence ID" value="KAL0273752.1"/>
    <property type="molecule type" value="Genomic_DNA"/>
</dbReference>
<dbReference type="PROSITE" id="PS50249">
    <property type="entry name" value="MPN"/>
    <property type="match status" value="1"/>
</dbReference>
<evidence type="ECO:0000256" key="5">
    <source>
        <dbReference type="ARBA" id="ARBA00023049"/>
    </source>
</evidence>
<name>A0AAW2HVE4_9NEOP</name>
<gene>
    <name evidence="9" type="ORF">PYX00_006358</name>
</gene>
<dbReference type="Gene3D" id="3.40.140.10">
    <property type="entry name" value="Cytidine Deaminase, domain 2"/>
    <property type="match status" value="1"/>
</dbReference>
<dbReference type="GO" id="GO:0046872">
    <property type="term" value="F:metal ion binding"/>
    <property type="evidence" value="ECO:0007669"/>
    <property type="project" value="UniProtKB-KW"/>
</dbReference>
<dbReference type="CDD" id="cd08067">
    <property type="entry name" value="MPN_2A_DUB"/>
    <property type="match status" value="1"/>
</dbReference>
<dbReference type="GO" id="GO:0006508">
    <property type="term" value="P:proteolysis"/>
    <property type="evidence" value="ECO:0007669"/>
    <property type="project" value="UniProtKB-KW"/>
</dbReference>
<keyword evidence="3" id="KW-0378">Hydrolase</keyword>
<evidence type="ECO:0000256" key="2">
    <source>
        <dbReference type="ARBA" id="ARBA00022723"/>
    </source>
</evidence>
<evidence type="ECO:0000256" key="3">
    <source>
        <dbReference type="ARBA" id="ARBA00022801"/>
    </source>
</evidence>